<dbReference type="Gene3D" id="3.20.20.70">
    <property type="entry name" value="Aldolase class I"/>
    <property type="match status" value="1"/>
</dbReference>
<dbReference type="GO" id="GO:0005975">
    <property type="term" value="P:carbohydrate metabolic process"/>
    <property type="evidence" value="ECO:0007669"/>
    <property type="project" value="InterPro"/>
</dbReference>
<dbReference type="InterPro" id="IPR001585">
    <property type="entry name" value="TAL/FSA"/>
</dbReference>
<dbReference type="PROSITE" id="PS01054">
    <property type="entry name" value="TRANSALDOLASE_1"/>
    <property type="match status" value="1"/>
</dbReference>
<dbReference type="GO" id="GO:0006098">
    <property type="term" value="P:pentose-phosphate shunt"/>
    <property type="evidence" value="ECO:0007669"/>
    <property type="project" value="UniProtKB-UniRule"/>
</dbReference>
<evidence type="ECO:0000256" key="11">
    <source>
        <dbReference type="HAMAP-Rule" id="MF_00493"/>
    </source>
</evidence>
<dbReference type="AlphaFoldDB" id="A0A510XDG3"/>
<proteinExistence type="inferred from homology"/>
<reference evidence="12 13" key="1">
    <citation type="submission" date="2019-07" db="EMBL/GenBank/DDBJ databases">
        <title>Whole genome shotgun sequence of Halomonas pacifica NBRC 102220.</title>
        <authorList>
            <person name="Hosoyama A."/>
            <person name="Uohara A."/>
            <person name="Ohji S."/>
            <person name="Ichikawa N."/>
        </authorList>
    </citation>
    <scope>NUCLEOTIDE SEQUENCE [LARGE SCALE GENOMIC DNA]</scope>
    <source>
        <strain evidence="12 13">NBRC 102220</strain>
    </source>
</reference>
<feature type="active site" description="Schiff-base intermediate with substrate" evidence="11">
    <location>
        <position position="139"/>
    </location>
</feature>
<dbReference type="Pfam" id="PF00923">
    <property type="entry name" value="TAL_FSA"/>
    <property type="match status" value="1"/>
</dbReference>
<comment type="similarity">
    <text evidence="4 11">Belongs to the transaldolase family. Type 2 subfamily.</text>
</comment>
<dbReference type="EC" id="2.2.1.2" evidence="5 11"/>
<evidence type="ECO:0000313" key="13">
    <source>
        <dbReference type="Proteomes" id="UP000321275"/>
    </source>
</evidence>
<comment type="catalytic activity">
    <reaction evidence="10 11">
        <text>D-sedoheptulose 7-phosphate + D-glyceraldehyde 3-phosphate = D-erythrose 4-phosphate + beta-D-fructose 6-phosphate</text>
        <dbReference type="Rhea" id="RHEA:17053"/>
        <dbReference type="ChEBI" id="CHEBI:16897"/>
        <dbReference type="ChEBI" id="CHEBI:57483"/>
        <dbReference type="ChEBI" id="CHEBI:57634"/>
        <dbReference type="ChEBI" id="CHEBI:59776"/>
        <dbReference type="EC" id="2.2.1.2"/>
    </reaction>
</comment>
<keyword evidence="13" id="KW-1185">Reference proteome</keyword>
<accession>A0A510XDG3</accession>
<dbReference type="GO" id="GO:0004801">
    <property type="term" value="F:transaldolase activity"/>
    <property type="evidence" value="ECO:0007669"/>
    <property type="project" value="UniProtKB-UniRule"/>
</dbReference>
<evidence type="ECO:0000256" key="2">
    <source>
        <dbReference type="ARBA" id="ARBA00004496"/>
    </source>
</evidence>
<evidence type="ECO:0000256" key="5">
    <source>
        <dbReference type="ARBA" id="ARBA00013151"/>
    </source>
</evidence>
<dbReference type="InterPro" id="IPR013785">
    <property type="entry name" value="Aldolase_TIM"/>
</dbReference>
<dbReference type="NCBIfam" id="NF002881">
    <property type="entry name" value="PRK03343.1"/>
    <property type="match status" value="1"/>
</dbReference>
<dbReference type="OrthoDB" id="140919at2"/>
<evidence type="ECO:0000256" key="10">
    <source>
        <dbReference type="ARBA" id="ARBA00048810"/>
    </source>
</evidence>
<comment type="subcellular location">
    <subcellularLocation>
        <location evidence="2 11">Cytoplasm</location>
    </subcellularLocation>
</comment>
<keyword evidence="7 11" id="KW-0808">Transferase</keyword>
<keyword evidence="9 11" id="KW-0704">Schiff base</keyword>
<gene>
    <name evidence="11 12" type="primary">tal</name>
    <name evidence="12" type="ORF">HPA02_28580</name>
</gene>
<dbReference type="InterPro" id="IPR004732">
    <property type="entry name" value="Transaldolase_2"/>
</dbReference>
<protein>
    <recommendedName>
        <fullName evidence="5 11">Transaldolase</fullName>
        <ecNumber evidence="5 11">2.2.1.2</ecNumber>
    </recommendedName>
</protein>
<dbReference type="RefSeq" id="WP_146803904.1">
    <property type="nucleotide sequence ID" value="NZ_BJUK01000040.1"/>
</dbReference>
<evidence type="ECO:0000256" key="8">
    <source>
        <dbReference type="ARBA" id="ARBA00023126"/>
    </source>
</evidence>
<dbReference type="UniPathway" id="UPA00115">
    <property type="reaction ID" value="UER00414"/>
</dbReference>
<evidence type="ECO:0000256" key="7">
    <source>
        <dbReference type="ARBA" id="ARBA00022679"/>
    </source>
</evidence>
<evidence type="ECO:0000313" key="12">
    <source>
        <dbReference type="EMBL" id="GEK48575.1"/>
    </source>
</evidence>
<evidence type="ECO:0000256" key="3">
    <source>
        <dbReference type="ARBA" id="ARBA00004857"/>
    </source>
</evidence>
<name>A0A510XDG3_9GAMM</name>
<comment type="caution">
    <text evidence="12">The sequence shown here is derived from an EMBL/GenBank/DDBJ whole genome shotgun (WGS) entry which is preliminary data.</text>
</comment>
<dbReference type="HAMAP" id="MF_00493">
    <property type="entry name" value="Transaldolase_2"/>
    <property type="match status" value="1"/>
</dbReference>
<evidence type="ECO:0000256" key="1">
    <source>
        <dbReference type="ARBA" id="ARBA00003518"/>
    </source>
</evidence>
<dbReference type="SUPFAM" id="SSF51569">
    <property type="entry name" value="Aldolase"/>
    <property type="match status" value="1"/>
</dbReference>
<dbReference type="EMBL" id="BJUK01000040">
    <property type="protein sequence ID" value="GEK48575.1"/>
    <property type="molecule type" value="Genomic_DNA"/>
</dbReference>
<evidence type="ECO:0000256" key="9">
    <source>
        <dbReference type="ARBA" id="ARBA00023270"/>
    </source>
</evidence>
<dbReference type="PANTHER" id="PTHR10683:SF31">
    <property type="entry name" value="TRANSALDOLASE"/>
    <property type="match status" value="1"/>
</dbReference>
<evidence type="ECO:0000256" key="4">
    <source>
        <dbReference type="ARBA" id="ARBA00008426"/>
    </source>
</evidence>
<dbReference type="Proteomes" id="UP000321275">
    <property type="component" value="Unassembled WGS sequence"/>
</dbReference>
<comment type="pathway">
    <text evidence="3 11">Carbohydrate degradation; pentose phosphate pathway; D-glyceraldehyde 3-phosphate and beta-D-fructose 6-phosphate from D-ribose 5-phosphate and D-xylulose 5-phosphate (non-oxidative stage): step 2/3.</text>
</comment>
<keyword evidence="8 11" id="KW-0570">Pentose shunt</keyword>
<dbReference type="PIRSF" id="PIRSF036915">
    <property type="entry name" value="Trnald_Bac_Plnt"/>
    <property type="match status" value="1"/>
</dbReference>
<dbReference type="PANTHER" id="PTHR10683">
    <property type="entry name" value="TRANSALDOLASE"/>
    <property type="match status" value="1"/>
</dbReference>
<keyword evidence="6 11" id="KW-0963">Cytoplasm</keyword>
<dbReference type="NCBIfam" id="TIGR00876">
    <property type="entry name" value="tal_mycobact"/>
    <property type="match status" value="1"/>
</dbReference>
<dbReference type="GO" id="GO:0005737">
    <property type="term" value="C:cytoplasm"/>
    <property type="evidence" value="ECO:0007669"/>
    <property type="project" value="UniProtKB-SubCell"/>
</dbReference>
<organism evidence="12 13">
    <name type="scientific">Bisbaumannia pacifica</name>
    <dbReference type="NCBI Taxonomy" id="77098"/>
    <lineage>
        <taxon>Bacteria</taxon>
        <taxon>Pseudomonadati</taxon>
        <taxon>Pseudomonadota</taxon>
        <taxon>Gammaproteobacteria</taxon>
        <taxon>Oceanospirillales</taxon>
        <taxon>Halomonadaceae</taxon>
        <taxon>Bisbaumannia</taxon>
    </lineage>
</organism>
<sequence length="355" mass="38401">MSRLSRIADFGQQVWLDQLSRQLLRGGRLRRLIAEDAIAGVTSNPAIFQQAIAEDPLYREDLARLRAAEPDPERRFEALVLPDIREACDLLRPRYDESRGDKGYVSFEVSPRLAQDADATLAEARRLWAAIDRPNAMIKIPATRACLPAIRDAVAAGININVTLIFSPRQLDAVFAAFRDGLAARHAAGLPVAGLRGVASVFLSRVDARLDPRLAEAAPELRGSIAIASARAGYAHWQAVFGGDDFAALRAAGARPPSCLWASTGTKDPAYSDVRYVEELIGPDTVNTVPAATLEAFADHGEAAETLTRDLATARRRLAELAELGIDLDAEGEVLQEAGLAAFDRAFDALLERVA</sequence>
<dbReference type="InterPro" id="IPR018225">
    <property type="entry name" value="Transaldolase_AS"/>
</dbReference>
<comment type="function">
    <text evidence="1 11">Transaldolase is important for the balance of metabolites in the pentose-phosphate pathway.</text>
</comment>
<evidence type="ECO:0000256" key="6">
    <source>
        <dbReference type="ARBA" id="ARBA00022490"/>
    </source>
</evidence>
<dbReference type="CDD" id="cd00955">
    <property type="entry name" value="Transaldolase_like"/>
    <property type="match status" value="1"/>
</dbReference>